<dbReference type="AlphaFoldDB" id="A0A916NGP7"/>
<dbReference type="KEGG" id="vtr:MYVALT_G_00200"/>
<proteinExistence type="predicted"/>
<gene>
    <name evidence="1" type="ORF">MYVALT_G_00200</name>
</gene>
<sequence>MKLSTGMECFYTQAIANMQVFSADPLNIRLRTQYALAIELAAVCWTCPWFLIPTRTGWLLS</sequence>
<evidence type="ECO:0000313" key="2">
    <source>
        <dbReference type="Proteomes" id="UP000693996"/>
    </source>
</evidence>
<protein>
    <submittedName>
        <fullName evidence="1">Uncharacterized protein</fullName>
    </submittedName>
</protein>
<organism evidence="1 2">
    <name type="scientific">Candidatus Vallotiella hemipterorum</name>
    <dbReference type="NCBI Taxonomy" id="1177213"/>
    <lineage>
        <taxon>Bacteria</taxon>
        <taxon>Pseudomonadati</taxon>
        <taxon>Pseudomonadota</taxon>
        <taxon>Betaproteobacteria</taxon>
        <taxon>Burkholderiales</taxon>
        <taxon>Burkholderiaceae</taxon>
        <taxon>Candidatus Vallotiella</taxon>
    </lineage>
</organism>
<keyword evidence="2" id="KW-1185">Reference proteome</keyword>
<reference evidence="1" key="1">
    <citation type="submission" date="2021-06" db="EMBL/GenBank/DDBJ databases">
        <authorList>
            <person name="Szabo G."/>
        </authorList>
    </citation>
    <scope>NUCLEOTIDE SEQUENCE</scope>
    <source>
        <strain evidence="1">MYVALT</strain>
    </source>
</reference>
<evidence type="ECO:0000313" key="1">
    <source>
        <dbReference type="EMBL" id="CAG7604101.1"/>
    </source>
</evidence>
<name>A0A916NGP7_9BURK</name>
<accession>A0A916NGP7</accession>
<dbReference type="Proteomes" id="UP000693996">
    <property type="component" value="Chromosome"/>
</dbReference>
<dbReference type="EMBL" id="OU343031">
    <property type="protein sequence ID" value="CAG7604101.1"/>
    <property type="molecule type" value="Genomic_DNA"/>
</dbReference>